<evidence type="ECO:0000256" key="5">
    <source>
        <dbReference type="ARBA" id="ARBA00022741"/>
    </source>
</evidence>
<organism evidence="11 12">
    <name type="scientific">Pseudomonas xionganensis</name>
    <dbReference type="NCBI Taxonomy" id="2654845"/>
    <lineage>
        <taxon>Bacteria</taxon>
        <taxon>Pseudomonadati</taxon>
        <taxon>Pseudomonadota</taxon>
        <taxon>Gammaproteobacteria</taxon>
        <taxon>Pseudomonadales</taxon>
        <taxon>Pseudomonadaceae</taxon>
        <taxon>Pseudomonas</taxon>
    </lineage>
</organism>
<sequence>MSLIASDQFRIVVGLGKSGMSLVRFLARQGLRFAVCDTRANPPELEGLKRDYPEVEVRCGELDVEFLCRASELYVSPGLAISTPALAEAAARGVKLSGDIDLFARYAKAPIVAITGSNAKSTVTTLVGEMAAAAGKRVAVGGNLGTPALDLLDDSVELYVLELSSFQLETTHQLNAEVATCLNISEDHMDRYSGLPAYHLAKHRIFRGARQVVINRDDALSRPLVADQLPSLCFGLGKPDFNRFGLLEENGEKYLAYQFAALLPVRELKIRGAHNQSNALAALALGHAVGLPFEPMLATLRQFKGLAHRCQWVGERAGVSYYDDSKATNVGAALAAIEGLGADIAGKLVLIAGGDGKGADFSALKAPVARFCRAVVLLGRDAERLAEALGDAAPLLRVKTLDEAVQRCSELAESGDAVLLSPACASLDMFKNFEERGRLFAQAVEALH</sequence>
<dbReference type="SUPFAM" id="SSF53623">
    <property type="entry name" value="MurD-like peptide ligases, catalytic domain"/>
    <property type="match status" value="1"/>
</dbReference>
<keyword evidence="7 8" id="KW-0133">Cell shape</keyword>
<proteinExistence type="inferred from homology"/>
<dbReference type="Gene3D" id="3.90.190.20">
    <property type="entry name" value="Mur ligase, C-terminal domain"/>
    <property type="match status" value="1"/>
</dbReference>
<comment type="catalytic activity">
    <reaction evidence="7 8">
        <text>UDP-N-acetyl-alpha-D-muramoyl-L-alanine + D-glutamate + ATP = UDP-N-acetyl-alpha-D-muramoyl-L-alanyl-D-glutamate + ADP + phosphate + H(+)</text>
        <dbReference type="Rhea" id="RHEA:16429"/>
        <dbReference type="ChEBI" id="CHEBI:15378"/>
        <dbReference type="ChEBI" id="CHEBI:29986"/>
        <dbReference type="ChEBI" id="CHEBI:30616"/>
        <dbReference type="ChEBI" id="CHEBI:43474"/>
        <dbReference type="ChEBI" id="CHEBI:83898"/>
        <dbReference type="ChEBI" id="CHEBI:83900"/>
        <dbReference type="ChEBI" id="CHEBI:456216"/>
        <dbReference type="EC" id="6.3.2.9"/>
    </reaction>
</comment>
<gene>
    <name evidence="7" type="primary">murD</name>
    <name evidence="11" type="ORF">GJV18_05595</name>
</gene>
<comment type="function">
    <text evidence="7 8">Cell wall formation. Catalyzes the addition of glutamate to the nucleotide precursor UDP-N-acetylmuramoyl-L-alanine (UMA).</text>
</comment>
<dbReference type="GO" id="GO:0005737">
    <property type="term" value="C:cytoplasm"/>
    <property type="evidence" value="ECO:0007669"/>
    <property type="project" value="UniProtKB-SubCell"/>
</dbReference>
<keyword evidence="6 7" id="KW-0067">ATP-binding</keyword>
<dbReference type="SUPFAM" id="SSF53244">
    <property type="entry name" value="MurD-like peptide ligases, peptide-binding domain"/>
    <property type="match status" value="1"/>
</dbReference>
<dbReference type="Proteomes" id="UP000429555">
    <property type="component" value="Unassembled WGS sequence"/>
</dbReference>
<comment type="pathway">
    <text evidence="2 7 8">Cell wall biogenesis; peptidoglycan biosynthesis.</text>
</comment>
<keyword evidence="7 8" id="KW-0132">Cell division</keyword>
<evidence type="ECO:0000259" key="9">
    <source>
        <dbReference type="Pfam" id="PF02875"/>
    </source>
</evidence>
<evidence type="ECO:0000313" key="12">
    <source>
        <dbReference type="Proteomes" id="UP000429555"/>
    </source>
</evidence>
<dbReference type="InterPro" id="IPR036565">
    <property type="entry name" value="Mur-like_cat_sf"/>
</dbReference>
<keyword evidence="7 8" id="KW-0131">Cell cycle</keyword>
<dbReference type="NCBIfam" id="TIGR01087">
    <property type="entry name" value="murD"/>
    <property type="match status" value="1"/>
</dbReference>
<dbReference type="Gene3D" id="3.40.1190.10">
    <property type="entry name" value="Mur-like, catalytic domain"/>
    <property type="match status" value="1"/>
</dbReference>
<dbReference type="InterPro" id="IPR005762">
    <property type="entry name" value="MurD"/>
</dbReference>
<evidence type="ECO:0000256" key="4">
    <source>
        <dbReference type="ARBA" id="ARBA00022598"/>
    </source>
</evidence>
<evidence type="ECO:0000313" key="11">
    <source>
        <dbReference type="EMBL" id="MVW74785.1"/>
    </source>
</evidence>
<keyword evidence="4 7" id="KW-0436">Ligase</keyword>
<dbReference type="InterPro" id="IPR013221">
    <property type="entry name" value="Mur_ligase_cen"/>
</dbReference>
<feature type="domain" description="Mur ligase C-terminal" evidence="9">
    <location>
        <begin position="308"/>
        <end position="424"/>
    </location>
</feature>
<dbReference type="PANTHER" id="PTHR43692">
    <property type="entry name" value="UDP-N-ACETYLMURAMOYLALANINE--D-GLUTAMATE LIGASE"/>
    <property type="match status" value="1"/>
</dbReference>
<evidence type="ECO:0000256" key="1">
    <source>
        <dbReference type="ARBA" id="ARBA00004496"/>
    </source>
</evidence>
<evidence type="ECO:0000256" key="2">
    <source>
        <dbReference type="ARBA" id="ARBA00004752"/>
    </source>
</evidence>
<dbReference type="GO" id="GO:0051301">
    <property type="term" value="P:cell division"/>
    <property type="evidence" value="ECO:0007669"/>
    <property type="project" value="UniProtKB-KW"/>
</dbReference>
<comment type="similarity">
    <text evidence="7">Belongs to the MurCDEF family.</text>
</comment>
<reference evidence="11 12" key="1">
    <citation type="submission" date="2019-11" db="EMBL/GenBank/DDBJ databases">
        <title>Pseudomonas flavidum sp. nov., isolated from Baiyang Lake.</title>
        <authorList>
            <person name="Zhao Y."/>
        </authorList>
    </citation>
    <scope>NUCLEOTIDE SEQUENCE [LARGE SCALE GENOMIC DNA]</scope>
    <source>
        <strain evidence="12">R-22-3 w-18</strain>
    </source>
</reference>
<dbReference type="EC" id="6.3.2.9" evidence="7 8"/>
<feature type="binding site" evidence="7">
    <location>
        <begin position="116"/>
        <end position="122"/>
    </location>
    <ligand>
        <name>ATP</name>
        <dbReference type="ChEBI" id="CHEBI:30616"/>
    </ligand>
</feature>
<keyword evidence="12" id="KW-1185">Reference proteome</keyword>
<dbReference type="PANTHER" id="PTHR43692:SF1">
    <property type="entry name" value="UDP-N-ACETYLMURAMOYLALANINE--D-GLUTAMATE LIGASE"/>
    <property type="match status" value="1"/>
</dbReference>
<dbReference type="GO" id="GO:0008764">
    <property type="term" value="F:UDP-N-acetylmuramoylalanine-D-glutamate ligase activity"/>
    <property type="evidence" value="ECO:0007669"/>
    <property type="project" value="UniProtKB-UniRule"/>
</dbReference>
<dbReference type="Pfam" id="PF08245">
    <property type="entry name" value="Mur_ligase_M"/>
    <property type="match status" value="1"/>
</dbReference>
<dbReference type="Pfam" id="PF02875">
    <property type="entry name" value="Mur_ligase_C"/>
    <property type="match status" value="1"/>
</dbReference>
<name>A0A6I4KR03_9PSED</name>
<comment type="caution">
    <text evidence="11">The sequence shown here is derived from an EMBL/GenBank/DDBJ whole genome shotgun (WGS) entry which is preliminary data.</text>
</comment>
<dbReference type="GO" id="GO:0005524">
    <property type="term" value="F:ATP binding"/>
    <property type="evidence" value="ECO:0007669"/>
    <property type="project" value="UniProtKB-UniRule"/>
</dbReference>
<dbReference type="Pfam" id="PF21799">
    <property type="entry name" value="MurD-like_N"/>
    <property type="match status" value="1"/>
</dbReference>
<dbReference type="GO" id="GO:0071555">
    <property type="term" value="P:cell wall organization"/>
    <property type="evidence" value="ECO:0007669"/>
    <property type="project" value="UniProtKB-KW"/>
</dbReference>
<evidence type="ECO:0000259" key="10">
    <source>
        <dbReference type="Pfam" id="PF08245"/>
    </source>
</evidence>
<dbReference type="HAMAP" id="MF_00639">
    <property type="entry name" value="MurD"/>
    <property type="match status" value="1"/>
</dbReference>
<evidence type="ECO:0000256" key="8">
    <source>
        <dbReference type="RuleBase" id="RU003664"/>
    </source>
</evidence>
<dbReference type="GO" id="GO:0009252">
    <property type="term" value="P:peptidoglycan biosynthetic process"/>
    <property type="evidence" value="ECO:0007669"/>
    <property type="project" value="UniProtKB-UniRule"/>
</dbReference>
<evidence type="ECO:0000256" key="7">
    <source>
        <dbReference type="HAMAP-Rule" id="MF_00639"/>
    </source>
</evidence>
<keyword evidence="3 7" id="KW-0963">Cytoplasm</keyword>
<dbReference type="GO" id="GO:0008360">
    <property type="term" value="P:regulation of cell shape"/>
    <property type="evidence" value="ECO:0007669"/>
    <property type="project" value="UniProtKB-KW"/>
</dbReference>
<keyword evidence="5 7" id="KW-0547">Nucleotide-binding</keyword>
<feature type="domain" description="Mur ligase central" evidence="10">
    <location>
        <begin position="114"/>
        <end position="285"/>
    </location>
</feature>
<dbReference type="Gene3D" id="3.40.50.720">
    <property type="entry name" value="NAD(P)-binding Rossmann-like Domain"/>
    <property type="match status" value="1"/>
</dbReference>
<dbReference type="RefSeq" id="WP_160343716.1">
    <property type="nucleotide sequence ID" value="NZ_WKJZ01000001.1"/>
</dbReference>
<protein>
    <recommendedName>
        <fullName evidence="7 8">UDP-N-acetylmuramoylalanine--D-glutamate ligase</fullName>
        <ecNumber evidence="7 8">6.3.2.9</ecNumber>
    </recommendedName>
    <alternativeName>
        <fullName evidence="7">D-glutamic acid-adding enzyme</fullName>
    </alternativeName>
    <alternativeName>
        <fullName evidence="7">UDP-N-acetylmuramoyl-L-alanyl-D-glutamate synthetase</fullName>
    </alternativeName>
</protein>
<keyword evidence="7 8" id="KW-0961">Cell wall biogenesis/degradation</keyword>
<evidence type="ECO:0000256" key="3">
    <source>
        <dbReference type="ARBA" id="ARBA00022490"/>
    </source>
</evidence>
<dbReference type="SUPFAM" id="SSF51984">
    <property type="entry name" value="MurCD N-terminal domain"/>
    <property type="match status" value="1"/>
</dbReference>
<dbReference type="EMBL" id="WKJZ01000001">
    <property type="protein sequence ID" value="MVW74785.1"/>
    <property type="molecule type" value="Genomic_DNA"/>
</dbReference>
<accession>A0A6I4KR03</accession>
<dbReference type="InterPro" id="IPR004101">
    <property type="entry name" value="Mur_ligase_C"/>
</dbReference>
<comment type="subcellular location">
    <subcellularLocation>
        <location evidence="1 7 8">Cytoplasm</location>
    </subcellularLocation>
</comment>
<keyword evidence="7 8" id="KW-0573">Peptidoglycan synthesis</keyword>
<dbReference type="InterPro" id="IPR036615">
    <property type="entry name" value="Mur_ligase_C_dom_sf"/>
</dbReference>
<dbReference type="UniPathway" id="UPA00219"/>
<dbReference type="AlphaFoldDB" id="A0A6I4KR03"/>
<evidence type="ECO:0000256" key="6">
    <source>
        <dbReference type="ARBA" id="ARBA00022840"/>
    </source>
</evidence>